<dbReference type="AlphaFoldDB" id="A0A1X9LI18"/>
<dbReference type="Proteomes" id="UP000192775">
    <property type="component" value="Chromosome"/>
</dbReference>
<dbReference type="GO" id="GO:0003824">
    <property type="term" value="F:catalytic activity"/>
    <property type="evidence" value="ECO:0007669"/>
    <property type="project" value="UniProtKB-ARBA"/>
</dbReference>
<accession>A0A1X9LI18</accession>
<dbReference type="PANTHER" id="PTHR43798">
    <property type="entry name" value="MONOACYLGLYCEROL LIPASE"/>
    <property type="match status" value="1"/>
</dbReference>
<dbReference type="STRING" id="1619308.B5808_05955"/>
<name>A0A1X9LI18_9MICO</name>
<evidence type="ECO:0000313" key="2">
    <source>
        <dbReference type="Proteomes" id="UP000192775"/>
    </source>
</evidence>
<dbReference type="InterPro" id="IPR000073">
    <property type="entry name" value="AB_hydrolase_1"/>
</dbReference>
<dbReference type="EMBL" id="CP020715">
    <property type="protein sequence ID" value="ARJ04813.1"/>
    <property type="molecule type" value="Genomic_DNA"/>
</dbReference>
<protein>
    <submittedName>
        <fullName evidence="1">Uncharacterized protein</fullName>
    </submittedName>
</protein>
<dbReference type="Pfam" id="PF12697">
    <property type="entry name" value="Abhydrolase_6"/>
    <property type="match status" value="1"/>
</dbReference>
<evidence type="ECO:0000313" key="1">
    <source>
        <dbReference type="EMBL" id="ARJ04813.1"/>
    </source>
</evidence>
<dbReference type="InterPro" id="IPR050266">
    <property type="entry name" value="AB_hydrolase_sf"/>
</dbReference>
<dbReference type="SUPFAM" id="SSF53474">
    <property type="entry name" value="alpha/beta-Hydrolases"/>
    <property type="match status" value="1"/>
</dbReference>
<proteinExistence type="predicted"/>
<sequence>MSVAPVALATVHWGPAVGPQVLLLHGITSSAGTWWQVASLLAERGVSVTAADLRGHGSSPRTTDYALESYAADVLAVPRPASGTWDLVVGHSLGGAVTALALATDANWTRAALLVDPPLVIAAADVDALVEGILADLEPPSAEELARQHPLWHADDAFQKVQAASVVSPFTVEATIRGNAARAGEWNLEALFGGGEVPVVILGADPGQGAMFSVEQGERIARLSDRVAYEIVPGAGHSIQRDAPGVVVEHALRLLPGGR</sequence>
<dbReference type="InterPro" id="IPR029058">
    <property type="entry name" value="AB_hydrolase_fold"/>
</dbReference>
<dbReference type="KEGG" id="cphy:B5808_05955"/>
<reference evidence="1 2" key="1">
    <citation type="submission" date="2017-04" db="EMBL/GenBank/DDBJ databases">
        <authorList>
            <person name="Afonso C.L."/>
            <person name="Miller P.J."/>
            <person name="Scott M.A."/>
            <person name="Spackman E."/>
            <person name="Goraichik I."/>
            <person name="Dimitrov K.M."/>
            <person name="Suarez D.L."/>
            <person name="Swayne D.E."/>
        </authorList>
    </citation>
    <scope>NUCLEOTIDE SEQUENCE [LARGE SCALE GENOMIC DNA]</scope>
    <source>
        <strain evidence="2">XA(T)</strain>
    </source>
</reference>
<dbReference type="RefSeq" id="WP_085018951.1">
    <property type="nucleotide sequence ID" value="NZ_BMHD01000002.1"/>
</dbReference>
<gene>
    <name evidence="1" type="ORF">B5808_05955</name>
</gene>
<organism evidence="1 2">
    <name type="scientific">Cnuibacter physcomitrellae</name>
    <dbReference type="NCBI Taxonomy" id="1619308"/>
    <lineage>
        <taxon>Bacteria</taxon>
        <taxon>Bacillati</taxon>
        <taxon>Actinomycetota</taxon>
        <taxon>Actinomycetes</taxon>
        <taxon>Micrococcales</taxon>
        <taxon>Microbacteriaceae</taxon>
        <taxon>Cnuibacter</taxon>
    </lineage>
</organism>
<dbReference type="Gene3D" id="3.40.50.1820">
    <property type="entry name" value="alpha/beta hydrolase"/>
    <property type="match status" value="1"/>
</dbReference>
<keyword evidence="2" id="KW-1185">Reference proteome</keyword>